<evidence type="ECO:0000256" key="5">
    <source>
        <dbReference type="SAM" id="Coils"/>
    </source>
</evidence>
<reference evidence="7" key="1">
    <citation type="journal article" date="2019" name="Int. J. Syst. Evol. Microbiol.">
        <title>The Global Catalogue of Microorganisms (GCM) 10K type strain sequencing project: providing services to taxonomists for standard genome sequencing and annotation.</title>
        <authorList>
            <consortium name="The Broad Institute Genomics Platform"/>
            <consortium name="The Broad Institute Genome Sequencing Center for Infectious Disease"/>
            <person name="Wu L."/>
            <person name="Ma J."/>
        </authorList>
    </citation>
    <scope>NUCLEOTIDE SEQUENCE [LARGE SCALE GENOMIC DNA]</scope>
    <source>
        <strain evidence="7">NBRC 106310</strain>
    </source>
</reference>
<dbReference type="Pfam" id="PF02646">
    <property type="entry name" value="RmuC"/>
    <property type="match status" value="1"/>
</dbReference>
<keyword evidence="3 5" id="KW-0175">Coiled coil</keyword>
<evidence type="ECO:0000313" key="6">
    <source>
        <dbReference type="EMBL" id="BDZ40563.1"/>
    </source>
</evidence>
<gene>
    <name evidence="6" type="ORF">GCM10025863_31770</name>
</gene>
<evidence type="ECO:0008006" key="8">
    <source>
        <dbReference type="Google" id="ProtNLM"/>
    </source>
</evidence>
<name>A0ABM8FY33_9MICO</name>
<sequence>MLLVIVVAVLAAALAGGLGFVLGTQRGRTTDAAVRAEASAAQSRIESLERDAAALRAETAARVQEERALSDQRVAEARQQGEAAVADARAQAQARLEHERAEHVKRLAELRDEADADVAAERRRAAERLEELKADQKRLADEFDALSRRALEANTKAFLQQAEERLKRSQSEGAAELQKRQDAVQQLIEPIQKTLDTVKTEMTSAEKARLEANAALGEQLQFMRQTSETLGAETRNLVNALRAPQVRGRWGELQLRRVVEASGMINHVDFDEQLHHSTDEGALRPDLVVHLAGDKRVVVDSKVAFNGYLEAMEATDDTVRAQRLAAHARHLRKHIDDLGAKEYWDVVAGSPEFVVMFVPAEPFLAAALDQDATLYEYAFERNVVIATPSTLIALLRTVGHAWRQDQLAQEAQQIFTVGKELHKRLGTLGQHLAKLGRSLNSTVDAYNRFAGSLDRNVVTQARRFSALQGLDEVLTETSPVEALAIAPQKADLYDEESPDGALELEGRYASADVGEVSERLD</sequence>
<proteinExistence type="inferred from homology"/>
<evidence type="ECO:0000256" key="2">
    <source>
        <dbReference type="ARBA" id="ARBA00009840"/>
    </source>
</evidence>
<dbReference type="PANTHER" id="PTHR30563">
    <property type="entry name" value="DNA RECOMBINATION PROTEIN RMUC"/>
    <property type="match status" value="1"/>
</dbReference>
<comment type="function">
    <text evidence="1">Involved in DNA recombination.</text>
</comment>
<evidence type="ECO:0000256" key="4">
    <source>
        <dbReference type="ARBA" id="ARBA00023172"/>
    </source>
</evidence>
<keyword evidence="4" id="KW-0233">DNA recombination</keyword>
<accession>A0ABM8FY33</accession>
<keyword evidence="7" id="KW-1185">Reference proteome</keyword>
<evidence type="ECO:0000256" key="3">
    <source>
        <dbReference type="ARBA" id="ARBA00023054"/>
    </source>
</evidence>
<feature type="coiled-coil region" evidence="5">
    <location>
        <begin position="38"/>
        <end position="179"/>
    </location>
</feature>
<comment type="similarity">
    <text evidence="2">Belongs to the RmuC family.</text>
</comment>
<protein>
    <recommendedName>
        <fullName evidence="8">DNA recombination protein RmuC</fullName>
    </recommendedName>
</protein>
<dbReference type="PANTHER" id="PTHR30563:SF0">
    <property type="entry name" value="DNA RECOMBINATION PROTEIN RMUC"/>
    <property type="match status" value="1"/>
</dbReference>
<dbReference type="Proteomes" id="UP001321543">
    <property type="component" value="Chromosome"/>
</dbReference>
<organism evidence="6 7">
    <name type="scientific">Microbacterium suwonense</name>
    <dbReference type="NCBI Taxonomy" id="683047"/>
    <lineage>
        <taxon>Bacteria</taxon>
        <taxon>Bacillati</taxon>
        <taxon>Actinomycetota</taxon>
        <taxon>Actinomycetes</taxon>
        <taxon>Micrococcales</taxon>
        <taxon>Microbacteriaceae</taxon>
        <taxon>Microbacterium</taxon>
    </lineage>
</organism>
<dbReference type="EMBL" id="AP027728">
    <property type="protein sequence ID" value="BDZ40563.1"/>
    <property type="molecule type" value="Genomic_DNA"/>
</dbReference>
<evidence type="ECO:0000256" key="1">
    <source>
        <dbReference type="ARBA" id="ARBA00003416"/>
    </source>
</evidence>
<evidence type="ECO:0000313" key="7">
    <source>
        <dbReference type="Proteomes" id="UP001321543"/>
    </source>
</evidence>
<dbReference type="InterPro" id="IPR003798">
    <property type="entry name" value="DNA_recombination_RmuC"/>
</dbReference>